<name>A0A8J7AZB7_9CYAN</name>
<comment type="caution">
    <text evidence="1">The sequence shown here is derived from an EMBL/GenBank/DDBJ whole genome shotgun (WGS) entry which is preliminary data.</text>
</comment>
<evidence type="ECO:0000313" key="1">
    <source>
        <dbReference type="EMBL" id="MBE9079152.1"/>
    </source>
</evidence>
<keyword evidence="1" id="KW-0255">Endonuclease</keyword>
<organism evidence="1 2">
    <name type="scientific">Vasconcelosia minhoensis LEGE 07310</name>
    <dbReference type="NCBI Taxonomy" id="915328"/>
    <lineage>
        <taxon>Bacteria</taxon>
        <taxon>Bacillati</taxon>
        <taxon>Cyanobacteriota</taxon>
        <taxon>Cyanophyceae</taxon>
        <taxon>Nodosilineales</taxon>
        <taxon>Cymatolegaceae</taxon>
        <taxon>Vasconcelosia</taxon>
        <taxon>Vasconcelosia minhoensis</taxon>
    </lineage>
</organism>
<keyword evidence="2" id="KW-1185">Reference proteome</keyword>
<proteinExistence type="predicted"/>
<keyword evidence="1" id="KW-0378">Hydrolase</keyword>
<dbReference type="InterPro" id="IPR011335">
    <property type="entry name" value="Restrct_endonuc-II-like"/>
</dbReference>
<dbReference type="GO" id="GO:0004519">
    <property type="term" value="F:endonuclease activity"/>
    <property type="evidence" value="ECO:0007669"/>
    <property type="project" value="UniProtKB-KW"/>
</dbReference>
<evidence type="ECO:0000313" key="2">
    <source>
        <dbReference type="Proteomes" id="UP000636505"/>
    </source>
</evidence>
<dbReference type="Proteomes" id="UP000636505">
    <property type="component" value="Unassembled WGS sequence"/>
</dbReference>
<keyword evidence="1" id="KW-0540">Nuclease</keyword>
<reference evidence="1" key="1">
    <citation type="submission" date="2020-10" db="EMBL/GenBank/DDBJ databases">
        <authorList>
            <person name="Castelo-Branco R."/>
            <person name="Eusebio N."/>
            <person name="Adriana R."/>
            <person name="Vieira A."/>
            <person name="Brugerolle De Fraissinette N."/>
            <person name="Rezende De Castro R."/>
            <person name="Schneider M.P."/>
            <person name="Vasconcelos V."/>
            <person name="Leao P.N."/>
        </authorList>
    </citation>
    <scope>NUCLEOTIDE SEQUENCE</scope>
    <source>
        <strain evidence="1">LEGE 07310</strain>
    </source>
</reference>
<dbReference type="SUPFAM" id="SSF52980">
    <property type="entry name" value="Restriction endonuclease-like"/>
    <property type="match status" value="1"/>
</dbReference>
<gene>
    <name evidence="1" type="ORF">IQ241_17910</name>
</gene>
<dbReference type="InterPro" id="IPR012296">
    <property type="entry name" value="Nuclease_put_TT1808"/>
</dbReference>
<dbReference type="EMBL" id="JADEXG010000048">
    <property type="protein sequence ID" value="MBE9079152.1"/>
    <property type="molecule type" value="Genomic_DNA"/>
</dbReference>
<dbReference type="Gene3D" id="3.90.1570.10">
    <property type="entry name" value="tt1808, chain A"/>
    <property type="match status" value="1"/>
</dbReference>
<protein>
    <submittedName>
        <fullName evidence="1">Uma2 family endonuclease</fullName>
    </submittedName>
</protein>
<dbReference type="AlphaFoldDB" id="A0A8J7AZB7"/>
<sequence>MALLTRPLTLQAFLRLPNIEESPAWELIHGQPLQKPMPALHHSRLQKRLVAAIEQVDSPFCPKLHSG</sequence>
<accession>A0A8J7AZB7</accession>